<name>A0A5B1LIP9_9ACTN</name>
<keyword evidence="1" id="KW-0732">Signal</keyword>
<organism evidence="2 3">
    <name type="scientific">Nocardioides humilatus</name>
    <dbReference type="NCBI Taxonomy" id="2607660"/>
    <lineage>
        <taxon>Bacteria</taxon>
        <taxon>Bacillati</taxon>
        <taxon>Actinomycetota</taxon>
        <taxon>Actinomycetes</taxon>
        <taxon>Propionibacteriales</taxon>
        <taxon>Nocardioidaceae</taxon>
        <taxon>Nocardioides</taxon>
    </lineage>
</organism>
<feature type="chain" id="PRO_5022721846" evidence="1">
    <location>
        <begin position="29"/>
        <end position="195"/>
    </location>
</feature>
<protein>
    <submittedName>
        <fullName evidence="2">Uncharacterized protein</fullName>
    </submittedName>
</protein>
<evidence type="ECO:0000313" key="2">
    <source>
        <dbReference type="EMBL" id="KAA1419467.1"/>
    </source>
</evidence>
<dbReference type="EMBL" id="VUJV01000003">
    <property type="protein sequence ID" value="KAA1419467.1"/>
    <property type="molecule type" value="Genomic_DNA"/>
</dbReference>
<accession>A0A5B1LIP9</accession>
<keyword evidence="3" id="KW-1185">Reference proteome</keyword>
<reference evidence="2 3" key="2">
    <citation type="submission" date="2019-09" db="EMBL/GenBank/DDBJ databases">
        <authorList>
            <person name="Jin C."/>
        </authorList>
    </citation>
    <scope>NUCLEOTIDE SEQUENCE [LARGE SCALE GENOMIC DNA]</scope>
    <source>
        <strain evidence="2 3">BN130099</strain>
    </source>
</reference>
<comment type="caution">
    <text evidence="2">The sequence shown here is derived from an EMBL/GenBank/DDBJ whole genome shotgun (WGS) entry which is preliminary data.</text>
</comment>
<dbReference type="Proteomes" id="UP000325003">
    <property type="component" value="Unassembled WGS sequence"/>
</dbReference>
<dbReference type="AlphaFoldDB" id="A0A5B1LIP9"/>
<proteinExistence type="predicted"/>
<evidence type="ECO:0000313" key="3">
    <source>
        <dbReference type="Proteomes" id="UP000325003"/>
    </source>
</evidence>
<dbReference type="RefSeq" id="WP_149728801.1">
    <property type="nucleotide sequence ID" value="NZ_VUJV01000003.1"/>
</dbReference>
<reference evidence="2 3" key="1">
    <citation type="submission" date="2019-09" db="EMBL/GenBank/DDBJ databases">
        <title>Nocardioides panacisoli sp. nov., isolated from the soil of a ginseng field.</title>
        <authorList>
            <person name="Cho C."/>
        </authorList>
    </citation>
    <scope>NUCLEOTIDE SEQUENCE [LARGE SCALE GENOMIC DNA]</scope>
    <source>
        <strain evidence="2 3">BN130099</strain>
    </source>
</reference>
<evidence type="ECO:0000256" key="1">
    <source>
        <dbReference type="SAM" id="SignalP"/>
    </source>
</evidence>
<gene>
    <name evidence="2" type="ORF">F0U44_13640</name>
</gene>
<sequence length="195" mass="20206">MRTPRPSVGTIVAGTAVVLLATTGTAYAAATIGSAEIIDDSVRSVDIKNESIASIDILNNSVTTADLRNNSVQSMDVLDGTLTGDDVTDYGLTNQDIGVLAASINADGSIDHQSGGIVSSKPNTGQYLVSFAVDVDLCTYSATVGPVTSTGMYTPGWANVYPGPAVLDHHDWLLVDTYNASGVATDQPFHLIVVC</sequence>
<feature type="signal peptide" evidence="1">
    <location>
        <begin position="1"/>
        <end position="28"/>
    </location>
</feature>